<dbReference type="AlphaFoldDB" id="A0A0C2BQ22"/>
<sequence length="181" mass="19424">MTREKMLGSQVKHLLSNLSDHGTQHLTEVETDLVQTSILLGEAISKLGASFMAIHEAVTAQQEMIDLLLSGTKPTPEIAEKLKAKQGEISQHVNAAVTGLQFQDMTSQLIGRTVTRVIGLREVLSGVGSGSSGISENSGEEIVATLKGINTVLEEQSVKLESALWKAVCQTHMESGDVELF</sequence>
<keyword evidence="2" id="KW-1185">Reference proteome</keyword>
<protein>
    <submittedName>
        <fullName evidence="1">Chemotaxis protein</fullName>
    </submittedName>
</protein>
<dbReference type="OrthoDB" id="8559696at2"/>
<accession>A0A0C2BQ22</accession>
<evidence type="ECO:0000313" key="2">
    <source>
        <dbReference type="Proteomes" id="UP000031572"/>
    </source>
</evidence>
<comment type="caution">
    <text evidence="1">The sequence shown here is derived from an EMBL/GenBank/DDBJ whole genome shotgun (WGS) entry which is preliminary data.</text>
</comment>
<reference evidence="1 2" key="1">
    <citation type="submission" date="2014-12" db="EMBL/GenBank/DDBJ databases">
        <title>Denitrispirillum autotrophicum gen. nov., sp. nov., Denitrifying, Facultatively Autotrophic Bacteria Isolated from Rice Paddy Soil.</title>
        <authorList>
            <person name="Ishii S."/>
            <person name="Ashida N."/>
            <person name="Ohno H."/>
            <person name="Otsuka S."/>
            <person name="Yokota A."/>
            <person name="Senoo K."/>
        </authorList>
    </citation>
    <scope>NUCLEOTIDE SEQUENCE [LARGE SCALE GENOMIC DNA]</scope>
    <source>
        <strain evidence="1 2">TSA66</strain>
    </source>
</reference>
<name>A0A0C2BQ22_9BURK</name>
<dbReference type="Proteomes" id="UP000031572">
    <property type="component" value="Unassembled WGS sequence"/>
</dbReference>
<evidence type="ECO:0000313" key="1">
    <source>
        <dbReference type="EMBL" id="KIF82184.1"/>
    </source>
</evidence>
<dbReference type="SUPFAM" id="SSF75708">
    <property type="entry name" value="Chemotaxis phosphatase CheZ"/>
    <property type="match status" value="1"/>
</dbReference>
<dbReference type="STRING" id="709839.TSA66_17465"/>
<organism evidence="1 2">
    <name type="scientific">Noviherbaspirillum autotrophicum</name>
    <dbReference type="NCBI Taxonomy" id="709839"/>
    <lineage>
        <taxon>Bacteria</taxon>
        <taxon>Pseudomonadati</taxon>
        <taxon>Pseudomonadota</taxon>
        <taxon>Betaproteobacteria</taxon>
        <taxon>Burkholderiales</taxon>
        <taxon>Oxalobacteraceae</taxon>
        <taxon>Noviherbaspirillum</taxon>
    </lineage>
</organism>
<gene>
    <name evidence="1" type="ORF">TSA66_17465</name>
</gene>
<dbReference type="EMBL" id="JWJG01000028">
    <property type="protein sequence ID" value="KIF82184.1"/>
    <property type="molecule type" value="Genomic_DNA"/>
</dbReference>
<dbReference type="RefSeq" id="WP_040040861.1">
    <property type="nucleotide sequence ID" value="NZ_JWJG01000028.1"/>
</dbReference>
<proteinExistence type="predicted"/>